<dbReference type="OrthoDB" id="2985014at2759"/>
<dbReference type="STRING" id="329884.A0A4U0VK61"/>
<dbReference type="PANTHER" id="PTHR43791:SF52">
    <property type="entry name" value="TRANSPORTER, PUTATIVE (AFU_ORTHOLOGUE AFUA_1G11820)-RELATED"/>
    <property type="match status" value="1"/>
</dbReference>
<evidence type="ECO:0000256" key="5">
    <source>
        <dbReference type="ARBA" id="ARBA00023136"/>
    </source>
</evidence>
<comment type="caution">
    <text evidence="6">The sequence shown here is derived from an EMBL/GenBank/DDBJ whole genome shotgun (WGS) entry which is preliminary data.</text>
</comment>
<sequence>MDTHIADDKLAELHVEELVVKANDRNVERYDIDPVAEKKLLRKLDWRVVPVLWFLYMLAFLDRTNIGTSMRSPFARNAKIQGLTKDLKMTGNDYNIALMIFFP</sequence>
<reference evidence="6 7" key="1">
    <citation type="submission" date="2017-03" db="EMBL/GenBank/DDBJ databases">
        <title>Genomes of endolithic fungi from Antarctica.</title>
        <authorList>
            <person name="Coleine C."/>
            <person name="Masonjones S."/>
            <person name="Stajich J.E."/>
        </authorList>
    </citation>
    <scope>NUCLEOTIDE SEQUENCE [LARGE SCALE GENOMIC DNA]</scope>
    <source>
        <strain evidence="6 7">CCFEE 5184</strain>
    </source>
</reference>
<proteinExistence type="predicted"/>
<evidence type="ECO:0000256" key="3">
    <source>
        <dbReference type="ARBA" id="ARBA00022692"/>
    </source>
</evidence>
<gene>
    <name evidence="6" type="ORF">B0A55_12856</name>
</gene>
<dbReference type="SUPFAM" id="SSF103473">
    <property type="entry name" value="MFS general substrate transporter"/>
    <property type="match status" value="1"/>
</dbReference>
<comment type="subcellular location">
    <subcellularLocation>
        <location evidence="1">Membrane</location>
        <topology evidence="1">Multi-pass membrane protein</topology>
    </subcellularLocation>
</comment>
<name>A0A4U0VK61_9PEZI</name>
<keyword evidence="4" id="KW-1133">Transmembrane helix</keyword>
<keyword evidence="7" id="KW-1185">Reference proteome</keyword>
<dbReference type="GO" id="GO:0016020">
    <property type="term" value="C:membrane"/>
    <property type="evidence" value="ECO:0007669"/>
    <property type="project" value="UniProtKB-SubCell"/>
</dbReference>
<dbReference type="GO" id="GO:0022857">
    <property type="term" value="F:transmembrane transporter activity"/>
    <property type="evidence" value="ECO:0007669"/>
    <property type="project" value="TreeGrafter"/>
</dbReference>
<evidence type="ECO:0000256" key="4">
    <source>
        <dbReference type="ARBA" id="ARBA00022989"/>
    </source>
</evidence>
<dbReference type="Gene3D" id="1.20.1250.20">
    <property type="entry name" value="MFS general substrate transporter like domains"/>
    <property type="match status" value="1"/>
</dbReference>
<keyword evidence="2" id="KW-0813">Transport</keyword>
<dbReference type="PANTHER" id="PTHR43791">
    <property type="entry name" value="PERMEASE-RELATED"/>
    <property type="match status" value="1"/>
</dbReference>
<evidence type="ECO:0000313" key="7">
    <source>
        <dbReference type="Proteomes" id="UP000309340"/>
    </source>
</evidence>
<evidence type="ECO:0000256" key="1">
    <source>
        <dbReference type="ARBA" id="ARBA00004141"/>
    </source>
</evidence>
<evidence type="ECO:0008006" key="8">
    <source>
        <dbReference type="Google" id="ProtNLM"/>
    </source>
</evidence>
<dbReference type="Proteomes" id="UP000309340">
    <property type="component" value="Unassembled WGS sequence"/>
</dbReference>
<keyword evidence="3" id="KW-0812">Transmembrane</keyword>
<dbReference type="AlphaFoldDB" id="A0A4U0VK61"/>
<protein>
    <recommendedName>
        <fullName evidence="8">Major facilitator superfamily (MFS) profile domain-containing protein</fullName>
    </recommendedName>
</protein>
<dbReference type="EMBL" id="NAJQ01002118">
    <property type="protein sequence ID" value="TKA49262.1"/>
    <property type="molecule type" value="Genomic_DNA"/>
</dbReference>
<evidence type="ECO:0000256" key="2">
    <source>
        <dbReference type="ARBA" id="ARBA00022448"/>
    </source>
</evidence>
<evidence type="ECO:0000313" key="6">
    <source>
        <dbReference type="EMBL" id="TKA49262.1"/>
    </source>
</evidence>
<keyword evidence="5" id="KW-0472">Membrane</keyword>
<feature type="non-terminal residue" evidence="6">
    <location>
        <position position="103"/>
    </location>
</feature>
<accession>A0A4U0VK61</accession>
<organism evidence="6 7">
    <name type="scientific">Friedmanniomyces simplex</name>
    <dbReference type="NCBI Taxonomy" id="329884"/>
    <lineage>
        <taxon>Eukaryota</taxon>
        <taxon>Fungi</taxon>
        <taxon>Dikarya</taxon>
        <taxon>Ascomycota</taxon>
        <taxon>Pezizomycotina</taxon>
        <taxon>Dothideomycetes</taxon>
        <taxon>Dothideomycetidae</taxon>
        <taxon>Mycosphaerellales</taxon>
        <taxon>Teratosphaeriaceae</taxon>
        <taxon>Friedmanniomyces</taxon>
    </lineage>
</organism>
<dbReference type="InterPro" id="IPR036259">
    <property type="entry name" value="MFS_trans_sf"/>
</dbReference>